<gene>
    <name evidence="1" type="ORF">ADEAN_000446600</name>
</gene>
<evidence type="ECO:0000313" key="1">
    <source>
        <dbReference type="EMBL" id="CAD2216988.1"/>
    </source>
</evidence>
<accession>A0A7G2CB46</accession>
<reference evidence="1 2" key="1">
    <citation type="submission" date="2020-08" db="EMBL/GenBank/DDBJ databases">
        <authorList>
            <person name="Newling K."/>
            <person name="Davey J."/>
            <person name="Forrester S."/>
        </authorList>
    </citation>
    <scope>NUCLEOTIDE SEQUENCE [LARGE SCALE GENOMIC DNA]</scope>
    <source>
        <strain evidence="2">Crithidia deanei Carvalho (ATCC PRA-265)</strain>
    </source>
</reference>
<organism evidence="1 2">
    <name type="scientific">Angomonas deanei</name>
    <dbReference type="NCBI Taxonomy" id="59799"/>
    <lineage>
        <taxon>Eukaryota</taxon>
        <taxon>Discoba</taxon>
        <taxon>Euglenozoa</taxon>
        <taxon>Kinetoplastea</taxon>
        <taxon>Metakinetoplastina</taxon>
        <taxon>Trypanosomatida</taxon>
        <taxon>Trypanosomatidae</taxon>
        <taxon>Strigomonadinae</taxon>
        <taxon>Angomonas</taxon>
    </lineage>
</organism>
<evidence type="ECO:0000313" key="2">
    <source>
        <dbReference type="Proteomes" id="UP000515908"/>
    </source>
</evidence>
<keyword evidence="2" id="KW-1185">Reference proteome</keyword>
<dbReference type="VEuPathDB" id="TriTrypDB:ADEAN_000446600"/>
<dbReference type="EMBL" id="LR877151">
    <property type="protein sequence ID" value="CAD2216988.1"/>
    <property type="molecule type" value="Genomic_DNA"/>
</dbReference>
<sequence>MVNLLTAMGISGITPDNVCATSGINCWGWMIQRINLKDVPSFTSAARTLPDHTVAPFNTYNYKEMDFTSIECAMCENLTGSLPAAWGQIKSITTIDFSYSGLTGSLPPSGVV</sequence>
<proteinExistence type="predicted"/>
<dbReference type="AlphaFoldDB" id="A0A7G2CB46"/>
<dbReference type="Gene3D" id="3.80.10.10">
    <property type="entry name" value="Ribonuclease Inhibitor"/>
    <property type="match status" value="1"/>
</dbReference>
<name>A0A7G2CB46_9TRYP</name>
<dbReference type="Proteomes" id="UP000515908">
    <property type="component" value="Chromosome 07"/>
</dbReference>
<protein>
    <submittedName>
        <fullName evidence="1">Uncharacterized protein</fullName>
    </submittedName>
</protein>
<dbReference type="InterPro" id="IPR032675">
    <property type="entry name" value="LRR_dom_sf"/>
</dbReference>